<evidence type="ECO:0000313" key="1">
    <source>
        <dbReference type="EMBL" id="KAK5973162.1"/>
    </source>
</evidence>
<sequence>MQPKLSRYTSNHSTILHILVLPENDGKYTCNLYHIINKTSGQKELLGQQTTFVTHSTAEDESCPLAIVFENNTGYTRACHCEAKLYCPTGEVW</sequence>
<evidence type="ECO:0000313" key="2">
    <source>
        <dbReference type="Proteomes" id="UP001331761"/>
    </source>
</evidence>
<dbReference type="Proteomes" id="UP001331761">
    <property type="component" value="Unassembled WGS sequence"/>
</dbReference>
<organism evidence="1 2">
    <name type="scientific">Trichostrongylus colubriformis</name>
    <name type="common">Black scour worm</name>
    <dbReference type="NCBI Taxonomy" id="6319"/>
    <lineage>
        <taxon>Eukaryota</taxon>
        <taxon>Metazoa</taxon>
        <taxon>Ecdysozoa</taxon>
        <taxon>Nematoda</taxon>
        <taxon>Chromadorea</taxon>
        <taxon>Rhabditida</taxon>
        <taxon>Rhabditina</taxon>
        <taxon>Rhabditomorpha</taxon>
        <taxon>Strongyloidea</taxon>
        <taxon>Trichostrongylidae</taxon>
        <taxon>Trichostrongylus</taxon>
    </lineage>
</organism>
<comment type="caution">
    <text evidence="1">The sequence shown here is derived from an EMBL/GenBank/DDBJ whole genome shotgun (WGS) entry which is preliminary data.</text>
</comment>
<accession>A0AAN8F6H1</accession>
<dbReference type="AlphaFoldDB" id="A0AAN8F6H1"/>
<proteinExistence type="predicted"/>
<protein>
    <submittedName>
        <fullName evidence="1">Uncharacterized protein</fullName>
    </submittedName>
</protein>
<name>A0AAN8F6H1_TRICO</name>
<reference evidence="1 2" key="1">
    <citation type="submission" date="2019-10" db="EMBL/GenBank/DDBJ databases">
        <title>Assembly and Annotation for the nematode Trichostrongylus colubriformis.</title>
        <authorList>
            <person name="Martin J."/>
        </authorList>
    </citation>
    <scope>NUCLEOTIDE SEQUENCE [LARGE SCALE GENOMIC DNA]</scope>
    <source>
        <strain evidence="1">G859</strain>
        <tissue evidence="1">Whole worm</tissue>
    </source>
</reference>
<keyword evidence="2" id="KW-1185">Reference proteome</keyword>
<gene>
    <name evidence="1" type="ORF">GCK32_011698</name>
</gene>
<dbReference type="EMBL" id="WIXE01015826">
    <property type="protein sequence ID" value="KAK5973162.1"/>
    <property type="molecule type" value="Genomic_DNA"/>
</dbReference>